<accession>A0ABV3SN23</accession>
<feature type="transmembrane region" description="Helical" evidence="8">
    <location>
        <begin position="201"/>
        <end position="230"/>
    </location>
</feature>
<sequence length="291" mass="31867">MTDSSNAALIARAERAEQGSYLLLFAPALLLVGLFLGGPLGLLFFQSLREGDSFSFVHYARIWQEEIYWRTYADTLQISLLVTVLSIVFGFPLAYAAAVASRGWSTLILALVMLPFWTSVLVRTYAWLVVLQRRGIINTTLIDLGIIEKPLSLSHNFTAVLIGMLHVMIPFMVFPLYAALSKIPTELTQAGHSLGGSTFYVFRRIILPLAAPGVAAGSVLVFILCLGFYLTPELLGGGKTIMVSSLVQRNVELYLQFGAASAVAMVLLAMVCTIFWAVDRALPVEKIVGMR</sequence>
<evidence type="ECO:0000256" key="8">
    <source>
        <dbReference type="RuleBase" id="RU363032"/>
    </source>
</evidence>
<feature type="transmembrane region" description="Helical" evidence="8">
    <location>
        <begin position="157"/>
        <end position="180"/>
    </location>
</feature>
<name>A0ABV3SN23_9HYPH</name>
<feature type="transmembrane region" description="Helical" evidence="8">
    <location>
        <begin position="107"/>
        <end position="128"/>
    </location>
</feature>
<keyword evidence="5 8" id="KW-0812">Transmembrane</keyword>
<reference evidence="10 11" key="1">
    <citation type="submission" date="2024-05" db="EMBL/GenBank/DDBJ databases">
        <authorList>
            <person name="Jiang F."/>
        </authorList>
    </citation>
    <scope>NUCLEOTIDE SEQUENCE [LARGE SCALE GENOMIC DNA]</scope>
    <source>
        <strain evidence="10 11">LZ166</strain>
    </source>
</reference>
<dbReference type="Pfam" id="PF00528">
    <property type="entry name" value="BPD_transp_1"/>
    <property type="match status" value="1"/>
</dbReference>
<dbReference type="Proteomes" id="UP001556692">
    <property type="component" value="Unassembled WGS sequence"/>
</dbReference>
<organism evidence="10 11">
    <name type="scientific">Aquibium pacificus</name>
    <dbReference type="NCBI Taxonomy" id="3153579"/>
    <lineage>
        <taxon>Bacteria</taxon>
        <taxon>Pseudomonadati</taxon>
        <taxon>Pseudomonadota</taxon>
        <taxon>Alphaproteobacteria</taxon>
        <taxon>Hyphomicrobiales</taxon>
        <taxon>Phyllobacteriaceae</taxon>
        <taxon>Aquibium</taxon>
    </lineage>
</organism>
<evidence type="ECO:0000256" key="2">
    <source>
        <dbReference type="ARBA" id="ARBA00007069"/>
    </source>
</evidence>
<evidence type="ECO:0000256" key="3">
    <source>
        <dbReference type="ARBA" id="ARBA00022448"/>
    </source>
</evidence>
<evidence type="ECO:0000256" key="1">
    <source>
        <dbReference type="ARBA" id="ARBA00004651"/>
    </source>
</evidence>
<gene>
    <name evidence="10" type="ORF">ABGN05_17180</name>
</gene>
<keyword evidence="3 8" id="KW-0813">Transport</keyword>
<dbReference type="PANTHER" id="PTHR42929:SF5">
    <property type="entry name" value="ABC TRANSPORTER PERMEASE PROTEIN"/>
    <property type="match status" value="1"/>
</dbReference>
<dbReference type="InterPro" id="IPR000515">
    <property type="entry name" value="MetI-like"/>
</dbReference>
<feature type="transmembrane region" description="Helical" evidence="8">
    <location>
        <begin position="21"/>
        <end position="45"/>
    </location>
</feature>
<proteinExistence type="inferred from homology"/>
<dbReference type="InterPro" id="IPR035906">
    <property type="entry name" value="MetI-like_sf"/>
</dbReference>
<feature type="domain" description="ABC transmembrane type-1" evidence="9">
    <location>
        <begin position="72"/>
        <end position="278"/>
    </location>
</feature>
<evidence type="ECO:0000259" key="9">
    <source>
        <dbReference type="PROSITE" id="PS50928"/>
    </source>
</evidence>
<dbReference type="CDD" id="cd06261">
    <property type="entry name" value="TM_PBP2"/>
    <property type="match status" value="1"/>
</dbReference>
<dbReference type="Gene3D" id="1.10.3720.10">
    <property type="entry name" value="MetI-like"/>
    <property type="match status" value="1"/>
</dbReference>
<comment type="subcellular location">
    <subcellularLocation>
        <location evidence="1 8">Cell membrane</location>
        <topology evidence="1 8">Multi-pass membrane protein</topology>
    </subcellularLocation>
</comment>
<feature type="transmembrane region" description="Helical" evidence="8">
    <location>
        <begin position="78"/>
        <end position="100"/>
    </location>
</feature>
<dbReference type="RefSeq" id="WP_367955276.1">
    <property type="nucleotide sequence ID" value="NZ_JBDPGJ010000004.1"/>
</dbReference>
<keyword evidence="6 8" id="KW-1133">Transmembrane helix</keyword>
<evidence type="ECO:0000256" key="4">
    <source>
        <dbReference type="ARBA" id="ARBA00022475"/>
    </source>
</evidence>
<keyword evidence="11" id="KW-1185">Reference proteome</keyword>
<evidence type="ECO:0000256" key="6">
    <source>
        <dbReference type="ARBA" id="ARBA00022989"/>
    </source>
</evidence>
<protein>
    <submittedName>
        <fullName evidence="10">ABC transporter permease</fullName>
    </submittedName>
</protein>
<dbReference type="PANTHER" id="PTHR42929">
    <property type="entry name" value="INNER MEMBRANE ABC TRANSPORTER PERMEASE PROTEIN YDCU-RELATED-RELATED"/>
    <property type="match status" value="1"/>
</dbReference>
<dbReference type="SUPFAM" id="SSF161098">
    <property type="entry name" value="MetI-like"/>
    <property type="match status" value="1"/>
</dbReference>
<dbReference type="PROSITE" id="PS50928">
    <property type="entry name" value="ABC_TM1"/>
    <property type="match status" value="1"/>
</dbReference>
<evidence type="ECO:0000256" key="7">
    <source>
        <dbReference type="ARBA" id="ARBA00023136"/>
    </source>
</evidence>
<keyword evidence="7 8" id="KW-0472">Membrane</keyword>
<comment type="caution">
    <text evidence="10">The sequence shown here is derived from an EMBL/GenBank/DDBJ whole genome shotgun (WGS) entry which is preliminary data.</text>
</comment>
<dbReference type="EMBL" id="JBDPGJ010000004">
    <property type="protein sequence ID" value="MEX0407394.1"/>
    <property type="molecule type" value="Genomic_DNA"/>
</dbReference>
<evidence type="ECO:0000313" key="11">
    <source>
        <dbReference type="Proteomes" id="UP001556692"/>
    </source>
</evidence>
<feature type="transmembrane region" description="Helical" evidence="8">
    <location>
        <begin position="253"/>
        <end position="278"/>
    </location>
</feature>
<evidence type="ECO:0000313" key="10">
    <source>
        <dbReference type="EMBL" id="MEX0407394.1"/>
    </source>
</evidence>
<evidence type="ECO:0000256" key="5">
    <source>
        <dbReference type="ARBA" id="ARBA00022692"/>
    </source>
</evidence>
<keyword evidence="4" id="KW-1003">Cell membrane</keyword>
<comment type="similarity">
    <text evidence="2">Belongs to the binding-protein-dependent transport system permease family. CysTW subfamily.</text>
</comment>